<keyword evidence="3 6" id="KW-1133">Transmembrane helix</keyword>
<evidence type="ECO:0000313" key="8">
    <source>
        <dbReference type="EMBL" id="PQP22784.1"/>
    </source>
</evidence>
<keyword evidence="2 6" id="KW-0812">Transmembrane</keyword>
<dbReference type="PANTHER" id="PTHR23508:SF10">
    <property type="entry name" value="CARBOXYLIC ACID TRANSPORTER PROTEIN HOMOLOG"/>
    <property type="match status" value="1"/>
</dbReference>
<protein>
    <recommendedName>
        <fullName evidence="7">Major facilitator superfamily (MFS) profile domain-containing protein</fullName>
    </recommendedName>
</protein>
<dbReference type="PROSITE" id="PS50850">
    <property type="entry name" value="MFS"/>
    <property type="match status" value="1"/>
</dbReference>
<feature type="region of interest" description="Disordered" evidence="5">
    <location>
        <begin position="1"/>
        <end position="42"/>
    </location>
</feature>
<keyword evidence="4 6" id="KW-0472">Membrane</keyword>
<feature type="transmembrane region" description="Helical" evidence="6">
    <location>
        <begin position="369"/>
        <end position="391"/>
    </location>
</feature>
<reference evidence="9" key="1">
    <citation type="submission" date="2018-02" db="EMBL/GenBank/DDBJ databases">
        <title>Draft genome sequencing of Rhodococcus opacus KU647198.</title>
        <authorList>
            <person name="Zheng B.-X."/>
        </authorList>
    </citation>
    <scope>NUCLEOTIDE SEQUENCE [LARGE SCALE GENOMIC DNA]</scope>
    <source>
        <strain evidence="9">04-OD7</strain>
    </source>
</reference>
<proteinExistence type="predicted"/>
<feature type="transmembrane region" description="Helical" evidence="6">
    <location>
        <begin position="129"/>
        <end position="148"/>
    </location>
</feature>
<evidence type="ECO:0000256" key="3">
    <source>
        <dbReference type="ARBA" id="ARBA00022989"/>
    </source>
</evidence>
<evidence type="ECO:0000256" key="2">
    <source>
        <dbReference type="ARBA" id="ARBA00022692"/>
    </source>
</evidence>
<accession>A0A2S8J6W3</accession>
<feature type="transmembrane region" description="Helical" evidence="6">
    <location>
        <begin position="429"/>
        <end position="453"/>
    </location>
</feature>
<evidence type="ECO:0000313" key="9">
    <source>
        <dbReference type="Proteomes" id="UP000239290"/>
    </source>
</evidence>
<feature type="compositionally biased region" description="Low complexity" evidence="5">
    <location>
        <begin position="12"/>
        <end position="26"/>
    </location>
</feature>
<dbReference type="PANTHER" id="PTHR23508">
    <property type="entry name" value="CARBOXYLIC ACID TRANSPORTER PROTEIN HOMOLOG"/>
    <property type="match status" value="1"/>
</dbReference>
<evidence type="ECO:0000256" key="1">
    <source>
        <dbReference type="ARBA" id="ARBA00004651"/>
    </source>
</evidence>
<evidence type="ECO:0000256" key="5">
    <source>
        <dbReference type="SAM" id="MobiDB-lite"/>
    </source>
</evidence>
<dbReference type="EMBL" id="PUIO01000028">
    <property type="protein sequence ID" value="PQP22784.1"/>
    <property type="molecule type" value="Genomic_DNA"/>
</dbReference>
<dbReference type="SUPFAM" id="SSF103473">
    <property type="entry name" value="MFS general substrate transporter"/>
    <property type="match status" value="1"/>
</dbReference>
<name>A0A2S8J6W3_RHOOP</name>
<dbReference type="Proteomes" id="UP000239290">
    <property type="component" value="Unassembled WGS sequence"/>
</dbReference>
<organism evidence="8 9">
    <name type="scientific">Rhodococcus opacus</name>
    <name type="common">Nocardia opaca</name>
    <dbReference type="NCBI Taxonomy" id="37919"/>
    <lineage>
        <taxon>Bacteria</taxon>
        <taxon>Bacillati</taxon>
        <taxon>Actinomycetota</taxon>
        <taxon>Actinomycetes</taxon>
        <taxon>Mycobacteriales</taxon>
        <taxon>Nocardiaceae</taxon>
        <taxon>Rhodococcus</taxon>
    </lineage>
</organism>
<feature type="transmembrane region" description="Helical" evidence="6">
    <location>
        <begin position="60"/>
        <end position="80"/>
    </location>
</feature>
<evidence type="ECO:0000256" key="4">
    <source>
        <dbReference type="ARBA" id="ARBA00023136"/>
    </source>
</evidence>
<dbReference type="AlphaFoldDB" id="A0A2S8J6W3"/>
<comment type="subcellular location">
    <subcellularLocation>
        <location evidence="1">Cell membrane</location>
        <topology evidence="1">Multi-pass membrane protein</topology>
    </subcellularLocation>
</comment>
<feature type="transmembrane region" description="Helical" evidence="6">
    <location>
        <begin position="318"/>
        <end position="337"/>
    </location>
</feature>
<feature type="transmembrane region" description="Helical" evidence="6">
    <location>
        <begin position="285"/>
        <end position="306"/>
    </location>
</feature>
<comment type="caution">
    <text evidence="8">The sequence shown here is derived from an EMBL/GenBank/DDBJ whole genome shotgun (WGS) entry which is preliminary data.</text>
</comment>
<evidence type="ECO:0000256" key="6">
    <source>
        <dbReference type="SAM" id="Phobius"/>
    </source>
</evidence>
<dbReference type="GO" id="GO:0046943">
    <property type="term" value="F:carboxylic acid transmembrane transporter activity"/>
    <property type="evidence" value="ECO:0007669"/>
    <property type="project" value="TreeGrafter"/>
</dbReference>
<dbReference type="GO" id="GO:0005886">
    <property type="term" value="C:plasma membrane"/>
    <property type="evidence" value="ECO:0007669"/>
    <property type="project" value="UniProtKB-SubCell"/>
</dbReference>
<dbReference type="Gene3D" id="1.20.1250.20">
    <property type="entry name" value="MFS general substrate transporter like domains"/>
    <property type="match status" value="1"/>
</dbReference>
<feature type="transmembrane region" description="Helical" evidence="6">
    <location>
        <begin position="403"/>
        <end position="423"/>
    </location>
</feature>
<dbReference type="InterPro" id="IPR011701">
    <property type="entry name" value="MFS"/>
</dbReference>
<feature type="transmembrane region" description="Helical" evidence="6">
    <location>
        <begin position="344"/>
        <end position="363"/>
    </location>
</feature>
<dbReference type="Pfam" id="PF07690">
    <property type="entry name" value="MFS_1"/>
    <property type="match status" value="1"/>
</dbReference>
<feature type="transmembrane region" description="Helical" evidence="6">
    <location>
        <begin position="216"/>
        <end position="236"/>
    </location>
</feature>
<dbReference type="InterPro" id="IPR036259">
    <property type="entry name" value="MFS_trans_sf"/>
</dbReference>
<feature type="transmembrane region" description="Helical" evidence="6">
    <location>
        <begin position="100"/>
        <end position="117"/>
    </location>
</feature>
<sequence length="468" mass="50728">MMQEPANYVAHATARSRSSLSPSTSPGDPMTEIAVDDDGLRERPPTTTLAADDRLRPYHWAVMVLGVLGYATIAADAAIFPTSYPLVQQSLGFSDSAVGYIYAGGFFTCGVIAMFLIGPLTDRFGRKPLFVAAIAICSVFTILTGFAWNTMSFGILRSIATIGYVSWGLATVLIAESVPAKHRGWMTGTVPVGWAIGFGSSAFFSEHIAASMGWRAVFWIVGILPLAFGIAVSFVIKETPHFQDLQHARRTGASRFHIDVAKTEKSVLSQLWAADMRRRTIGVTLFFLFIVPQYAIMSYFGLSFLQGKDISFLEANRAITWANWLGIVTILAASFVTRGKGAHYTLTAVGVLGSVCALFMVYLATPSTIVPWFIVYVLITIGLWGGSSNFLQEAFPTRIRGTGGAWGSGMLWTSYGTLALIVAPLLTIYSWNVLVIVFGAVLPLIALVGLWLVPQPKALNSNLEDLVH</sequence>
<evidence type="ECO:0000259" key="7">
    <source>
        <dbReference type="PROSITE" id="PS50850"/>
    </source>
</evidence>
<feature type="domain" description="Major facilitator superfamily (MFS) profile" evidence="7">
    <location>
        <begin position="62"/>
        <end position="457"/>
    </location>
</feature>
<feature type="transmembrane region" description="Helical" evidence="6">
    <location>
        <begin position="154"/>
        <end position="173"/>
    </location>
</feature>
<gene>
    <name evidence="8" type="ORF">C5613_22220</name>
</gene>
<dbReference type="InterPro" id="IPR020846">
    <property type="entry name" value="MFS_dom"/>
</dbReference>
<feature type="transmembrane region" description="Helical" evidence="6">
    <location>
        <begin position="185"/>
        <end position="204"/>
    </location>
</feature>